<dbReference type="InterPro" id="IPR037523">
    <property type="entry name" value="VOC_core"/>
</dbReference>
<dbReference type="InterPro" id="IPR004360">
    <property type="entry name" value="Glyas_Fos-R_dOase_dom"/>
</dbReference>
<dbReference type="PANTHER" id="PTHR36503:SF1">
    <property type="entry name" value="BLR2520 PROTEIN"/>
    <property type="match status" value="1"/>
</dbReference>
<dbReference type="PROSITE" id="PS51819">
    <property type="entry name" value="VOC"/>
    <property type="match status" value="1"/>
</dbReference>
<evidence type="ECO:0000313" key="3">
    <source>
        <dbReference type="Proteomes" id="UP001428817"/>
    </source>
</evidence>
<organism evidence="2 3">
    <name type="scientific">Pseudonocardia eucalypti</name>
    <dbReference type="NCBI Taxonomy" id="648755"/>
    <lineage>
        <taxon>Bacteria</taxon>
        <taxon>Bacillati</taxon>
        <taxon>Actinomycetota</taxon>
        <taxon>Actinomycetes</taxon>
        <taxon>Pseudonocardiales</taxon>
        <taxon>Pseudonocardiaceae</taxon>
        <taxon>Pseudonocardia</taxon>
    </lineage>
</organism>
<proteinExistence type="predicted"/>
<dbReference type="PANTHER" id="PTHR36503">
    <property type="entry name" value="BLR2520 PROTEIN"/>
    <property type="match status" value="1"/>
</dbReference>
<sequence>MLAGMEPKVNIITLGVPDLAAVRRFYVDGLGWSPVFEVPGDIVFLQVGPALLLGLWGADNLERDIDPATQAPRATGPAPFTLAHNVASDAEVTAVLAKAEAAGGTVLKKAQVGEVGFMHGFFADPAGFRWEVAHNPGLVFGADGTITFGPPG</sequence>
<evidence type="ECO:0000313" key="2">
    <source>
        <dbReference type="EMBL" id="GAA5147653.1"/>
    </source>
</evidence>
<dbReference type="Pfam" id="PF00903">
    <property type="entry name" value="Glyoxalase"/>
    <property type="match status" value="1"/>
</dbReference>
<name>A0ABP9PJF1_9PSEU</name>
<dbReference type="EMBL" id="BAABJP010000003">
    <property type="protein sequence ID" value="GAA5147653.1"/>
    <property type="molecule type" value="Genomic_DNA"/>
</dbReference>
<feature type="domain" description="VOC" evidence="1">
    <location>
        <begin position="8"/>
        <end position="135"/>
    </location>
</feature>
<dbReference type="Gene3D" id="3.10.180.10">
    <property type="entry name" value="2,3-Dihydroxybiphenyl 1,2-Dioxygenase, domain 1"/>
    <property type="match status" value="1"/>
</dbReference>
<protein>
    <submittedName>
        <fullName evidence="2">VOC family protein</fullName>
    </submittedName>
</protein>
<dbReference type="Proteomes" id="UP001428817">
    <property type="component" value="Unassembled WGS sequence"/>
</dbReference>
<keyword evidence="3" id="KW-1185">Reference proteome</keyword>
<evidence type="ECO:0000259" key="1">
    <source>
        <dbReference type="PROSITE" id="PS51819"/>
    </source>
</evidence>
<gene>
    <name evidence="2" type="ORF">GCM10023321_08770</name>
</gene>
<accession>A0ABP9PJF1</accession>
<reference evidence="3" key="1">
    <citation type="journal article" date="2019" name="Int. J. Syst. Evol. Microbiol.">
        <title>The Global Catalogue of Microorganisms (GCM) 10K type strain sequencing project: providing services to taxonomists for standard genome sequencing and annotation.</title>
        <authorList>
            <consortium name="The Broad Institute Genomics Platform"/>
            <consortium name="The Broad Institute Genome Sequencing Center for Infectious Disease"/>
            <person name="Wu L."/>
            <person name="Ma J."/>
        </authorList>
    </citation>
    <scope>NUCLEOTIDE SEQUENCE [LARGE SCALE GENOMIC DNA]</scope>
    <source>
        <strain evidence="3">JCM 18303</strain>
    </source>
</reference>
<dbReference type="SUPFAM" id="SSF54593">
    <property type="entry name" value="Glyoxalase/Bleomycin resistance protein/Dihydroxybiphenyl dioxygenase"/>
    <property type="match status" value="1"/>
</dbReference>
<dbReference type="InterPro" id="IPR029068">
    <property type="entry name" value="Glyas_Bleomycin-R_OHBP_Dase"/>
</dbReference>
<comment type="caution">
    <text evidence="2">The sequence shown here is derived from an EMBL/GenBank/DDBJ whole genome shotgun (WGS) entry which is preliminary data.</text>
</comment>